<organism evidence="2 3">
    <name type="scientific">Micromonospora echinospora</name>
    <name type="common">Micromonospora purpurea</name>
    <dbReference type="NCBI Taxonomy" id="1877"/>
    <lineage>
        <taxon>Bacteria</taxon>
        <taxon>Bacillati</taxon>
        <taxon>Actinomycetota</taxon>
        <taxon>Actinomycetes</taxon>
        <taxon>Micromonosporales</taxon>
        <taxon>Micromonosporaceae</taxon>
        <taxon>Micromonospora</taxon>
    </lineage>
</organism>
<evidence type="ECO:0000313" key="2">
    <source>
        <dbReference type="EMBL" id="MBB5112765.1"/>
    </source>
</evidence>
<keyword evidence="1" id="KW-0472">Membrane</keyword>
<reference evidence="2 3" key="1">
    <citation type="submission" date="2020-08" db="EMBL/GenBank/DDBJ databases">
        <title>Sequencing the genomes of 1000 actinobacteria strains.</title>
        <authorList>
            <person name="Klenk H.-P."/>
        </authorList>
    </citation>
    <scope>NUCLEOTIDE SEQUENCE [LARGE SCALE GENOMIC DNA]</scope>
    <source>
        <strain evidence="2 3">DSM 43036</strain>
    </source>
</reference>
<feature type="transmembrane region" description="Helical" evidence="1">
    <location>
        <begin position="102"/>
        <end position="120"/>
    </location>
</feature>
<feature type="transmembrane region" description="Helical" evidence="1">
    <location>
        <begin position="67"/>
        <end position="87"/>
    </location>
</feature>
<accession>A0ABR6MBK8</accession>
<feature type="transmembrane region" description="Helical" evidence="1">
    <location>
        <begin position="311"/>
        <end position="334"/>
    </location>
</feature>
<dbReference type="EMBL" id="JACHJC010000001">
    <property type="protein sequence ID" value="MBB5112765.1"/>
    <property type="molecule type" value="Genomic_DNA"/>
</dbReference>
<feature type="transmembrane region" description="Helical" evidence="1">
    <location>
        <begin position="160"/>
        <end position="178"/>
    </location>
</feature>
<comment type="caution">
    <text evidence="2">The sequence shown here is derived from an EMBL/GenBank/DDBJ whole genome shotgun (WGS) entry which is preliminary data.</text>
</comment>
<feature type="transmembrane region" description="Helical" evidence="1">
    <location>
        <begin position="36"/>
        <end position="55"/>
    </location>
</feature>
<feature type="transmembrane region" description="Helical" evidence="1">
    <location>
        <begin position="276"/>
        <end position="299"/>
    </location>
</feature>
<dbReference type="GeneID" id="300293186"/>
<dbReference type="Proteomes" id="UP000618986">
    <property type="component" value="Unassembled WGS sequence"/>
</dbReference>
<keyword evidence="1" id="KW-0812">Transmembrane</keyword>
<evidence type="ECO:0000313" key="3">
    <source>
        <dbReference type="Proteomes" id="UP000618986"/>
    </source>
</evidence>
<protein>
    <submittedName>
        <fullName evidence="2">Uncharacterized protein</fullName>
    </submittedName>
</protein>
<feature type="transmembrane region" description="Helical" evidence="1">
    <location>
        <begin position="132"/>
        <end position="154"/>
    </location>
</feature>
<proteinExistence type="predicted"/>
<dbReference type="RefSeq" id="WP_184684025.1">
    <property type="nucleotide sequence ID" value="NZ_JACHJC010000001.1"/>
</dbReference>
<keyword evidence="1" id="KW-1133">Transmembrane helix</keyword>
<keyword evidence="3" id="KW-1185">Reference proteome</keyword>
<name>A0ABR6MBK8_MICEC</name>
<gene>
    <name evidence="2" type="ORF">FHU28_002604</name>
</gene>
<feature type="transmembrane region" description="Helical" evidence="1">
    <location>
        <begin position="199"/>
        <end position="218"/>
    </location>
</feature>
<sequence>MRYLLSEYVNPWVCGRIAFRPAVADPAKPFQRLSDWRARSGAFVVMWLSVPYLGVSGVVDDLLSNSSYNLAAGAFYTIAVVSAYWVVAQPLPQDKAYQVRSSLQRAGLSFVVTIALGLAVRTEVFTVPGIGWLLAIWSVIFALSMMWHCLRWVFGASDAHPLLGPIVTTMTALTALAIDQILDTGGDKRPANLQTLIDMGALASVCLLAAIEFFYISYKLGKEPSSLPLRDPLSVHTPRRPTHLGYGLPHPPERPTHRHRHSPPVHVGPDAPMNKLAIFGAAGVIICWPASLVLGIWALRQIARTGERGRWLAILAVASSAATMLTICMATAYVK</sequence>
<evidence type="ECO:0000256" key="1">
    <source>
        <dbReference type="SAM" id="Phobius"/>
    </source>
</evidence>